<feature type="region of interest" description="Disordered" evidence="1">
    <location>
        <begin position="36"/>
        <end position="149"/>
    </location>
</feature>
<dbReference type="Proteomes" id="UP000006514">
    <property type="component" value="Unassembled WGS sequence"/>
</dbReference>
<protein>
    <submittedName>
        <fullName evidence="2">Uncharacterized protein</fullName>
    </submittedName>
</protein>
<accession>J0D2L0</accession>
<proteinExistence type="predicted"/>
<evidence type="ECO:0000256" key="1">
    <source>
        <dbReference type="SAM" id="MobiDB-lite"/>
    </source>
</evidence>
<dbReference type="AlphaFoldDB" id="J0D2L0"/>
<dbReference type="EMBL" id="JH688594">
    <property type="protein sequence ID" value="EJD32862.1"/>
    <property type="molecule type" value="Genomic_DNA"/>
</dbReference>
<sequence length="254" mass="26558">MCAAPHGVGLLPPTSSLRSPHALSIDAVPSSATPQNLAAHLLARASSSTSRPTSSARPAPRRASLMLSSPPRPRRLLPPPPARRPIASPVRRPSVSAGTGIDIDDAPYDDDADAEGEPETERDRELPLTLTSPSPARSHSLPPTAPSPTLSELLHTFAQLLSMLPPRAGRRRADARRAALRPAPPAAATACLIRVLVEHARLPQAHAAAARASAVGDVLVSEDEDAIAPELFTQISKPGATQNKVSQPAVVMCC</sequence>
<name>J0D2L0_AURST</name>
<reference evidence="3" key="1">
    <citation type="journal article" date="2012" name="Science">
        <title>The Paleozoic origin of enzymatic lignin decomposition reconstructed from 31 fungal genomes.</title>
        <authorList>
            <person name="Floudas D."/>
            <person name="Binder M."/>
            <person name="Riley R."/>
            <person name="Barry K."/>
            <person name="Blanchette R.A."/>
            <person name="Henrissat B."/>
            <person name="Martinez A.T."/>
            <person name="Otillar R."/>
            <person name="Spatafora J.W."/>
            <person name="Yadav J.S."/>
            <person name="Aerts A."/>
            <person name="Benoit I."/>
            <person name="Boyd A."/>
            <person name="Carlson A."/>
            <person name="Copeland A."/>
            <person name="Coutinho P.M."/>
            <person name="de Vries R.P."/>
            <person name="Ferreira P."/>
            <person name="Findley K."/>
            <person name="Foster B."/>
            <person name="Gaskell J."/>
            <person name="Glotzer D."/>
            <person name="Gorecki P."/>
            <person name="Heitman J."/>
            <person name="Hesse C."/>
            <person name="Hori C."/>
            <person name="Igarashi K."/>
            <person name="Jurgens J.A."/>
            <person name="Kallen N."/>
            <person name="Kersten P."/>
            <person name="Kohler A."/>
            <person name="Kuees U."/>
            <person name="Kumar T.K.A."/>
            <person name="Kuo A."/>
            <person name="LaButti K."/>
            <person name="Larrondo L.F."/>
            <person name="Lindquist E."/>
            <person name="Ling A."/>
            <person name="Lombard V."/>
            <person name="Lucas S."/>
            <person name="Lundell T."/>
            <person name="Martin R."/>
            <person name="McLaughlin D.J."/>
            <person name="Morgenstern I."/>
            <person name="Morin E."/>
            <person name="Murat C."/>
            <person name="Nagy L.G."/>
            <person name="Nolan M."/>
            <person name="Ohm R.A."/>
            <person name="Patyshakuliyeva A."/>
            <person name="Rokas A."/>
            <person name="Ruiz-Duenas F.J."/>
            <person name="Sabat G."/>
            <person name="Salamov A."/>
            <person name="Samejima M."/>
            <person name="Schmutz J."/>
            <person name="Slot J.C."/>
            <person name="St John F."/>
            <person name="Stenlid J."/>
            <person name="Sun H."/>
            <person name="Sun S."/>
            <person name="Syed K."/>
            <person name="Tsang A."/>
            <person name="Wiebenga A."/>
            <person name="Young D."/>
            <person name="Pisabarro A."/>
            <person name="Eastwood D.C."/>
            <person name="Martin F."/>
            <person name="Cullen D."/>
            <person name="Grigoriev I.V."/>
            <person name="Hibbett D.S."/>
        </authorList>
    </citation>
    <scope>NUCLEOTIDE SEQUENCE [LARGE SCALE GENOMIC DNA]</scope>
    <source>
        <strain evidence="3">TFB10046</strain>
    </source>
</reference>
<organism evidence="2 3">
    <name type="scientific">Auricularia subglabra (strain TFB-10046 / SS5)</name>
    <name type="common">White-rot fungus</name>
    <name type="synonym">Auricularia delicata (strain TFB10046)</name>
    <dbReference type="NCBI Taxonomy" id="717982"/>
    <lineage>
        <taxon>Eukaryota</taxon>
        <taxon>Fungi</taxon>
        <taxon>Dikarya</taxon>
        <taxon>Basidiomycota</taxon>
        <taxon>Agaricomycotina</taxon>
        <taxon>Agaricomycetes</taxon>
        <taxon>Auriculariales</taxon>
        <taxon>Auriculariaceae</taxon>
        <taxon>Auricularia</taxon>
    </lineage>
</organism>
<dbReference type="InParanoid" id="J0D2L0"/>
<feature type="region of interest" description="Disordered" evidence="1">
    <location>
        <begin position="1"/>
        <end position="22"/>
    </location>
</feature>
<keyword evidence="3" id="KW-1185">Reference proteome</keyword>
<feature type="compositionally biased region" description="Low complexity" evidence="1">
    <location>
        <begin position="138"/>
        <end position="149"/>
    </location>
</feature>
<evidence type="ECO:0000313" key="3">
    <source>
        <dbReference type="Proteomes" id="UP000006514"/>
    </source>
</evidence>
<dbReference type="KEGG" id="adl:AURDEDRAFT_178040"/>
<gene>
    <name evidence="2" type="ORF">AURDEDRAFT_178040</name>
</gene>
<feature type="compositionally biased region" description="Low complexity" evidence="1">
    <location>
        <begin position="84"/>
        <end position="96"/>
    </location>
</feature>
<feature type="compositionally biased region" description="Low complexity" evidence="1">
    <location>
        <begin position="43"/>
        <end position="69"/>
    </location>
</feature>
<feature type="compositionally biased region" description="Acidic residues" evidence="1">
    <location>
        <begin position="102"/>
        <end position="118"/>
    </location>
</feature>
<evidence type="ECO:0000313" key="2">
    <source>
        <dbReference type="EMBL" id="EJD32862.1"/>
    </source>
</evidence>